<dbReference type="HOGENOM" id="CLU_081901_0_0_1"/>
<dbReference type="Gene3D" id="3.40.50.720">
    <property type="entry name" value="NAD(P)-binding Rossmann-like Domain"/>
    <property type="match status" value="1"/>
</dbReference>
<dbReference type="EMBL" id="AFBI03000064">
    <property type="protein sequence ID" value="EJW02579.1"/>
    <property type="molecule type" value="Genomic_DNA"/>
</dbReference>
<dbReference type="STRING" id="1003232.J9D4Y0"/>
<proteinExistence type="predicted"/>
<dbReference type="SUPFAM" id="SSF69572">
    <property type="entry name" value="Activating enzymes of the ubiquitin-like proteins"/>
    <property type="match status" value="1"/>
</dbReference>
<gene>
    <name evidence="1" type="ORF">EDEG_03018</name>
</gene>
<dbReference type="GO" id="GO:0008641">
    <property type="term" value="F:ubiquitin-like modifier activating enzyme activity"/>
    <property type="evidence" value="ECO:0007669"/>
    <property type="project" value="InterPro"/>
</dbReference>
<accession>J9D4Y0</accession>
<reference evidence="1 2" key="1">
    <citation type="submission" date="2011-08" db="EMBL/GenBank/DDBJ databases">
        <authorList>
            <person name="Liu Z.J."/>
            <person name="Shi F.L."/>
            <person name="Lu J.Q."/>
            <person name="Li M."/>
            <person name="Wang Z.L."/>
        </authorList>
    </citation>
    <scope>NUCLEOTIDE SEQUENCE [LARGE SCALE GENOMIC DNA]</scope>
    <source>
        <strain evidence="1 2">USNM 41457</strain>
    </source>
</reference>
<evidence type="ECO:0000313" key="1">
    <source>
        <dbReference type="EMBL" id="EJW02579.1"/>
    </source>
</evidence>
<dbReference type="Proteomes" id="UP000003163">
    <property type="component" value="Unassembled WGS sequence"/>
</dbReference>
<protein>
    <submittedName>
        <fullName evidence="1">Uncharacterized protein</fullName>
    </submittedName>
</protein>
<dbReference type="InterPro" id="IPR035985">
    <property type="entry name" value="Ubiquitin-activating_enz"/>
</dbReference>
<organism evidence="1 2">
    <name type="scientific">Edhazardia aedis (strain USNM 41457)</name>
    <name type="common">Microsporidian parasite</name>
    <dbReference type="NCBI Taxonomy" id="1003232"/>
    <lineage>
        <taxon>Eukaryota</taxon>
        <taxon>Fungi</taxon>
        <taxon>Fungi incertae sedis</taxon>
        <taxon>Microsporidia</taxon>
        <taxon>Edhazardia</taxon>
    </lineage>
</organism>
<name>J9D4Y0_EDHAE</name>
<comment type="caution">
    <text evidence="1">The sequence shown here is derived from an EMBL/GenBank/DDBJ whole genome shotgun (WGS) entry which is preliminary data.</text>
</comment>
<reference evidence="2" key="2">
    <citation type="submission" date="2015-07" db="EMBL/GenBank/DDBJ databases">
        <title>Contrasting host-pathogen interactions and genome evolution in two generalist and specialist microsporidian pathogens of mosquitoes.</title>
        <authorList>
            <consortium name="The Broad Institute Genomics Platform"/>
            <consortium name="The Broad Institute Genome Sequencing Center for Infectious Disease"/>
            <person name="Cuomo C.A."/>
            <person name="Sanscrainte N.D."/>
            <person name="Goldberg J.M."/>
            <person name="Heiman D."/>
            <person name="Young S."/>
            <person name="Zeng Q."/>
            <person name="Becnel J.J."/>
            <person name="Birren B.W."/>
        </authorList>
    </citation>
    <scope>NUCLEOTIDE SEQUENCE [LARGE SCALE GENOMIC DNA]</scope>
    <source>
        <strain evidence="2">USNM 41457</strain>
    </source>
</reference>
<evidence type="ECO:0000313" key="2">
    <source>
        <dbReference type="Proteomes" id="UP000003163"/>
    </source>
</evidence>
<dbReference type="OrthoDB" id="10252231at2759"/>
<dbReference type="InParanoid" id="J9D4Y0"/>
<dbReference type="VEuPathDB" id="MicrosporidiaDB:EDEG_03018"/>
<dbReference type="AlphaFoldDB" id="J9D4Y0"/>
<sequence length="296" mass="34661">MEEFILPCFISILKIETFAVRIIMKDVLTDHDKKLYDRQIRLFGYDTQLKIKQMKVRIISKLKCNDKKFSYIGAEILKNFALIGVINLEFNKLTLDSYSMMVPNSLQEINENIIYSVIDEELFYKTDIPEYSDSGSLKNEVNILNNEEFTTTESNFSNKNISAMIKGIVDQNCIKLNNDSKDCNEKNKGFLKEEFVADEDSEEIKITSLNENLNRKTTKKLNLRKPLTIYINYPGKDMDFFLCTDCYSFNNKYHDKCNRIDRDPVVFECLLGAIFVQEIIKCLMEEDFQINYKIDI</sequence>
<keyword evidence="2" id="KW-1185">Reference proteome</keyword>